<evidence type="ECO:0000256" key="1">
    <source>
        <dbReference type="ARBA" id="ARBA00005336"/>
    </source>
</evidence>
<dbReference type="PRINTS" id="PR00133">
    <property type="entry name" value="GLHYDRLASE3"/>
</dbReference>
<dbReference type="Gene3D" id="3.40.50.1700">
    <property type="entry name" value="Glycoside hydrolase family 3 C-terminal domain"/>
    <property type="match status" value="1"/>
</dbReference>
<dbReference type="InterPro" id="IPR036881">
    <property type="entry name" value="Glyco_hydro_3_C_sf"/>
</dbReference>
<dbReference type="InterPro" id="IPR001764">
    <property type="entry name" value="Glyco_hydro_3_N"/>
</dbReference>
<dbReference type="SUPFAM" id="SSF51445">
    <property type="entry name" value="(Trans)glycosidases"/>
    <property type="match status" value="1"/>
</dbReference>
<evidence type="ECO:0000256" key="2">
    <source>
        <dbReference type="ARBA" id="ARBA00022801"/>
    </source>
</evidence>
<dbReference type="InterPro" id="IPR026891">
    <property type="entry name" value="Fn3-like"/>
</dbReference>
<dbReference type="InterPro" id="IPR036962">
    <property type="entry name" value="Glyco_hydro_3_N_sf"/>
</dbReference>
<comment type="caution">
    <text evidence="4">The sequence shown here is derived from an EMBL/GenBank/DDBJ whole genome shotgun (WGS) entry which is preliminary data.</text>
</comment>
<dbReference type="PANTHER" id="PTHR42715:SF10">
    <property type="entry name" value="BETA-GLUCOSIDASE"/>
    <property type="match status" value="1"/>
</dbReference>
<evidence type="ECO:0000313" key="5">
    <source>
        <dbReference type="Proteomes" id="UP000194577"/>
    </source>
</evidence>
<dbReference type="InterPro" id="IPR017853">
    <property type="entry name" value="GH"/>
</dbReference>
<sequence length="774" mass="81364">MTARLFAVLQLNEEPHVTAANASTSTKSPLAQLTAAQREHIEALLASLTWEEKLAQIQVTFKMTQEECLDAARSGIGALFWPGNAADTNAVQRVAVEETAHGIPLLIGLDVIHGQRTTFPTPLAMGASFSAAVAQSCAVVSAAEARSGGVTWTFSPMVDVSRDPRWGRVAEGFGEDPLLTAELGAAMVSGYQHERLDEPGTMVATAKHFIGYGAAEGGRDYNTVDMSDQRLHSVYLPPFATCVQAGVGSVMASFNTMNGRPVHANRRLLTGILKEELGFTGAIVGDASGVGNLIPHGVAADLPDAARMSLAAGLDVEMGGHLHDPAARPEHPALLDGDDPALVARVDDAVRRVLTLKTALGLFDNPYVDPAAEITAPTAEHLSAARIAAEKCPVLLTNDGTLPIAPTARRILLAGPAATHTDHLGAWVQHFAAPPAHSLADALTAALADRAAATSTPAPELTVLGGQDPLGVTDAQIAEVAAAAADADLVILALDEPSQLTGEATSRADLHLPGNQAALVHAVAATGTPLAVVLVAGRPLVVEDWIEEPGAVLMAWHLGTTAPEVIADVLTGAVNPSGRLPMGLPRHSGQLPATYDAHENTGRPATRGGEMIKPAFDMGLDGPANLQEFFTSKYRDLELGPRFRFGHGLSYTSFTYRDAELNRATITRAELNAGQAVEVSVTVANTGERDGEDVVLLFTRDVLASLAPAVRRLSGFQRVAVPAGTTAQVIFRLERSHLALWDDDGQGWRVEPGDFEIRLGPDPDAEPLLLTVTD</sequence>
<dbReference type="PANTHER" id="PTHR42715">
    <property type="entry name" value="BETA-GLUCOSIDASE"/>
    <property type="match status" value="1"/>
</dbReference>
<proteinExistence type="inferred from homology"/>
<organism evidence="4 5">
    <name type="scientific">Actinomyces ruminis</name>
    <dbReference type="NCBI Taxonomy" id="1937003"/>
    <lineage>
        <taxon>Bacteria</taxon>
        <taxon>Bacillati</taxon>
        <taxon>Actinomycetota</taxon>
        <taxon>Actinomycetes</taxon>
        <taxon>Actinomycetales</taxon>
        <taxon>Actinomycetaceae</taxon>
        <taxon>Actinomyces</taxon>
    </lineage>
</organism>
<comment type="similarity">
    <text evidence="1">Belongs to the glycosyl hydrolase 3 family.</text>
</comment>
<accession>A0ABX4MBA9</accession>
<dbReference type="Gene3D" id="3.20.20.300">
    <property type="entry name" value="Glycoside hydrolase, family 3, N-terminal domain"/>
    <property type="match status" value="1"/>
</dbReference>
<dbReference type="Proteomes" id="UP000194577">
    <property type="component" value="Unassembled WGS sequence"/>
</dbReference>
<dbReference type="EMBL" id="MTPX02000041">
    <property type="protein sequence ID" value="PHP52759.1"/>
    <property type="molecule type" value="Genomic_DNA"/>
</dbReference>
<evidence type="ECO:0000259" key="3">
    <source>
        <dbReference type="SMART" id="SM01217"/>
    </source>
</evidence>
<name>A0ABX4MBA9_9ACTO</name>
<dbReference type="Pfam" id="PF01915">
    <property type="entry name" value="Glyco_hydro_3_C"/>
    <property type="match status" value="1"/>
</dbReference>
<gene>
    <name evidence="4" type="ORF">BW737_007910</name>
</gene>
<keyword evidence="5" id="KW-1185">Reference proteome</keyword>
<dbReference type="InterPro" id="IPR050288">
    <property type="entry name" value="Cellulose_deg_GH3"/>
</dbReference>
<dbReference type="Pfam" id="PF14310">
    <property type="entry name" value="Fn3-like"/>
    <property type="match status" value="1"/>
</dbReference>
<evidence type="ECO:0000313" key="4">
    <source>
        <dbReference type="EMBL" id="PHP52759.1"/>
    </source>
</evidence>
<dbReference type="GO" id="GO:0016787">
    <property type="term" value="F:hydrolase activity"/>
    <property type="evidence" value="ECO:0007669"/>
    <property type="project" value="UniProtKB-KW"/>
</dbReference>
<reference evidence="4 5" key="1">
    <citation type="submission" date="2017-10" db="EMBL/GenBank/DDBJ databases">
        <title>Draft genome sequence of cellulolytic Actinomyces sp CtC72 isolated from cattle rumen fluid.</title>
        <authorList>
            <person name="Joshi A.J."/>
            <person name="Vasudevan G."/>
            <person name="Lanjekar V.B."/>
            <person name="Hivarkar S."/>
            <person name="Engineer A."/>
            <person name="Pore S.D."/>
            <person name="Dhakephalkar P.K."/>
            <person name="Dagar S."/>
        </authorList>
    </citation>
    <scope>NUCLEOTIDE SEQUENCE [LARGE SCALE GENOMIC DNA]</scope>
    <source>
        <strain evidence="5">CtC72</strain>
    </source>
</reference>
<dbReference type="Gene3D" id="2.60.40.10">
    <property type="entry name" value="Immunoglobulins"/>
    <property type="match status" value="1"/>
</dbReference>
<dbReference type="Pfam" id="PF00933">
    <property type="entry name" value="Glyco_hydro_3"/>
    <property type="match status" value="1"/>
</dbReference>
<protein>
    <submittedName>
        <fullName evidence="4">Glycosyl hydrolase</fullName>
    </submittedName>
</protein>
<dbReference type="InterPro" id="IPR013783">
    <property type="entry name" value="Ig-like_fold"/>
</dbReference>
<dbReference type="InterPro" id="IPR002772">
    <property type="entry name" value="Glyco_hydro_3_C"/>
</dbReference>
<dbReference type="SUPFAM" id="SSF52279">
    <property type="entry name" value="Beta-D-glucan exohydrolase, C-terminal domain"/>
    <property type="match status" value="1"/>
</dbReference>
<dbReference type="SMART" id="SM01217">
    <property type="entry name" value="Fn3_like"/>
    <property type="match status" value="1"/>
</dbReference>
<feature type="domain" description="Fibronectin type III-like" evidence="3">
    <location>
        <begin position="693"/>
        <end position="763"/>
    </location>
</feature>
<keyword evidence="2 4" id="KW-0378">Hydrolase</keyword>